<evidence type="ECO:0000259" key="12">
    <source>
        <dbReference type="PROSITE" id="PS51746"/>
    </source>
</evidence>
<dbReference type="SUPFAM" id="SSF81606">
    <property type="entry name" value="PP2C-like"/>
    <property type="match status" value="1"/>
</dbReference>
<dbReference type="InterPro" id="IPR036457">
    <property type="entry name" value="PPM-type-like_dom_sf"/>
</dbReference>
<feature type="domain" description="PPM-type phosphatase" evidence="12">
    <location>
        <begin position="32"/>
        <end position="289"/>
    </location>
</feature>
<dbReference type="Gene3D" id="3.60.40.10">
    <property type="entry name" value="PPM-type phosphatase domain"/>
    <property type="match status" value="1"/>
</dbReference>
<dbReference type="Proteomes" id="UP001055439">
    <property type="component" value="Chromosome 10"/>
</dbReference>
<dbReference type="SMART" id="SM00332">
    <property type="entry name" value="PP2Cc"/>
    <property type="match status" value="1"/>
</dbReference>
<evidence type="ECO:0000256" key="7">
    <source>
        <dbReference type="ARBA" id="ARBA00022842"/>
    </source>
</evidence>
<keyword evidence="9" id="KW-0464">Manganese</keyword>
<evidence type="ECO:0000256" key="3">
    <source>
        <dbReference type="ARBA" id="ARBA00006702"/>
    </source>
</evidence>
<keyword evidence="14" id="KW-1185">Reference proteome</keyword>
<gene>
    <name evidence="13" type="ORF">MUK42_02737</name>
</gene>
<evidence type="ECO:0000256" key="5">
    <source>
        <dbReference type="ARBA" id="ARBA00022723"/>
    </source>
</evidence>
<dbReference type="CDD" id="cd00143">
    <property type="entry name" value="PP2Cc"/>
    <property type="match status" value="1"/>
</dbReference>
<name>A0A9E7JEQ9_9LILI</name>
<evidence type="ECO:0000256" key="10">
    <source>
        <dbReference type="ARBA" id="ARBA00047761"/>
    </source>
</evidence>
<proteinExistence type="inferred from homology"/>
<dbReference type="EMBL" id="CP097503">
    <property type="protein sequence ID" value="URD78403.1"/>
    <property type="molecule type" value="Genomic_DNA"/>
</dbReference>
<evidence type="ECO:0000313" key="13">
    <source>
        <dbReference type="EMBL" id="URD78403.1"/>
    </source>
</evidence>
<evidence type="ECO:0000256" key="11">
    <source>
        <dbReference type="ARBA" id="ARBA00048336"/>
    </source>
</evidence>
<evidence type="ECO:0000256" key="2">
    <source>
        <dbReference type="ARBA" id="ARBA00001946"/>
    </source>
</evidence>
<dbReference type="InterPro" id="IPR001932">
    <property type="entry name" value="PPM-type_phosphatase-like_dom"/>
</dbReference>
<comment type="catalytic activity">
    <reaction evidence="11">
        <text>O-phospho-L-threonyl-[protein] + H2O = L-threonyl-[protein] + phosphate</text>
        <dbReference type="Rhea" id="RHEA:47004"/>
        <dbReference type="Rhea" id="RHEA-COMP:11060"/>
        <dbReference type="Rhea" id="RHEA-COMP:11605"/>
        <dbReference type="ChEBI" id="CHEBI:15377"/>
        <dbReference type="ChEBI" id="CHEBI:30013"/>
        <dbReference type="ChEBI" id="CHEBI:43474"/>
        <dbReference type="ChEBI" id="CHEBI:61977"/>
        <dbReference type="EC" id="3.1.3.16"/>
    </reaction>
</comment>
<dbReference type="InterPro" id="IPR015655">
    <property type="entry name" value="PP2C"/>
</dbReference>
<dbReference type="OrthoDB" id="10264738at2759"/>
<comment type="catalytic activity">
    <reaction evidence="10">
        <text>O-phospho-L-seryl-[protein] + H2O = L-seryl-[protein] + phosphate</text>
        <dbReference type="Rhea" id="RHEA:20629"/>
        <dbReference type="Rhea" id="RHEA-COMP:9863"/>
        <dbReference type="Rhea" id="RHEA-COMP:11604"/>
        <dbReference type="ChEBI" id="CHEBI:15377"/>
        <dbReference type="ChEBI" id="CHEBI:29999"/>
        <dbReference type="ChEBI" id="CHEBI:43474"/>
        <dbReference type="ChEBI" id="CHEBI:83421"/>
        <dbReference type="EC" id="3.1.3.16"/>
    </reaction>
</comment>
<evidence type="ECO:0000256" key="1">
    <source>
        <dbReference type="ARBA" id="ARBA00001936"/>
    </source>
</evidence>
<dbReference type="Pfam" id="PF00481">
    <property type="entry name" value="PP2C"/>
    <property type="match status" value="1"/>
</dbReference>
<evidence type="ECO:0000256" key="4">
    <source>
        <dbReference type="ARBA" id="ARBA00013081"/>
    </source>
</evidence>
<dbReference type="SMART" id="SM00331">
    <property type="entry name" value="PP2C_SIG"/>
    <property type="match status" value="1"/>
</dbReference>
<evidence type="ECO:0000313" key="14">
    <source>
        <dbReference type="Proteomes" id="UP001055439"/>
    </source>
</evidence>
<dbReference type="EC" id="3.1.3.16" evidence="4"/>
<keyword evidence="8" id="KW-0904">Protein phosphatase</keyword>
<evidence type="ECO:0000256" key="8">
    <source>
        <dbReference type="ARBA" id="ARBA00022912"/>
    </source>
</evidence>
<sequence length="355" mass="38401">MAGGDGERRRRHSSGAMVPLALLIGEEARMEKMERPRIRYGCAAQSKKGEDYFLIRTDCCRVSGDPSSSFSVFAVLDGHNGNAAAIYTRDNLLNHVMGAIPHGLGREEWLQALPRQTSGTTVTFVIIDGWTITVASVGDSRCILDAQGGVISALTVDHRLEENVEEWVSVLRERVTASGGEVGRLSIVGGAEIGPLRCWPGGLCLSRSIGDMDVGEFIVPVPYVKQIKLLKAGGRLIIASDGIWDALTSDTAANSCRGLPAELAARQVVKEALRTRGLKDDTTCIVVDITQTDQSSEPPPSTPKKVNRLKSFIFRKKPKDSVNKLAKKLSAVGVVEELFEEGSAMLAERSVFQKP</sequence>
<comment type="cofactor">
    <cofactor evidence="2">
        <name>Mg(2+)</name>
        <dbReference type="ChEBI" id="CHEBI:18420"/>
    </cofactor>
</comment>
<dbReference type="PROSITE" id="PS51746">
    <property type="entry name" value="PPM_2"/>
    <property type="match status" value="1"/>
</dbReference>
<protein>
    <recommendedName>
        <fullName evidence="4">protein-serine/threonine phosphatase</fullName>
        <ecNumber evidence="4">3.1.3.16</ecNumber>
    </recommendedName>
</protein>
<dbReference type="PANTHER" id="PTHR47992">
    <property type="entry name" value="PROTEIN PHOSPHATASE"/>
    <property type="match status" value="1"/>
</dbReference>
<evidence type="ECO:0000256" key="9">
    <source>
        <dbReference type="ARBA" id="ARBA00023211"/>
    </source>
</evidence>
<dbReference type="FunFam" id="3.60.40.10:FF:000013">
    <property type="entry name" value="probable protein phosphatase 2C 5"/>
    <property type="match status" value="1"/>
</dbReference>
<organism evidence="13 14">
    <name type="scientific">Musa troglodytarum</name>
    <name type="common">fe'i banana</name>
    <dbReference type="NCBI Taxonomy" id="320322"/>
    <lineage>
        <taxon>Eukaryota</taxon>
        <taxon>Viridiplantae</taxon>
        <taxon>Streptophyta</taxon>
        <taxon>Embryophyta</taxon>
        <taxon>Tracheophyta</taxon>
        <taxon>Spermatophyta</taxon>
        <taxon>Magnoliopsida</taxon>
        <taxon>Liliopsida</taxon>
        <taxon>Zingiberales</taxon>
        <taxon>Musaceae</taxon>
        <taxon>Musa</taxon>
    </lineage>
</organism>
<evidence type="ECO:0000256" key="6">
    <source>
        <dbReference type="ARBA" id="ARBA00022801"/>
    </source>
</evidence>
<reference evidence="13" key="1">
    <citation type="submission" date="2022-05" db="EMBL/GenBank/DDBJ databases">
        <title>The Musa troglodytarum L. genome provides insights into the mechanism of non-climacteric behaviour and enrichment of carotenoids.</title>
        <authorList>
            <person name="Wang J."/>
        </authorList>
    </citation>
    <scope>NUCLEOTIDE SEQUENCE</scope>
    <source>
        <tissue evidence="13">Leaf</tissue>
    </source>
</reference>
<keyword evidence="5" id="KW-0479">Metal-binding</keyword>
<accession>A0A9E7JEQ9</accession>
<keyword evidence="7" id="KW-0460">Magnesium</keyword>
<comment type="cofactor">
    <cofactor evidence="1">
        <name>Mn(2+)</name>
        <dbReference type="ChEBI" id="CHEBI:29035"/>
    </cofactor>
</comment>
<dbReference type="GO" id="GO:0004722">
    <property type="term" value="F:protein serine/threonine phosphatase activity"/>
    <property type="evidence" value="ECO:0007669"/>
    <property type="project" value="UniProtKB-EC"/>
</dbReference>
<keyword evidence="6" id="KW-0378">Hydrolase</keyword>
<dbReference type="AlphaFoldDB" id="A0A9E7JEQ9"/>
<comment type="similarity">
    <text evidence="3">Belongs to the PP2C family.</text>
</comment>
<dbReference type="GO" id="GO:0046872">
    <property type="term" value="F:metal ion binding"/>
    <property type="evidence" value="ECO:0007669"/>
    <property type="project" value="UniProtKB-KW"/>
</dbReference>